<evidence type="ECO:0000256" key="1">
    <source>
        <dbReference type="SAM" id="MobiDB-lite"/>
    </source>
</evidence>
<feature type="compositionally biased region" description="Basic and acidic residues" evidence="1">
    <location>
        <begin position="1"/>
        <end position="10"/>
    </location>
</feature>
<name>A0A6A5XVI0_9PLEO</name>
<organism evidence="2 3">
    <name type="scientific">Aaosphaeria arxii CBS 175.79</name>
    <dbReference type="NCBI Taxonomy" id="1450172"/>
    <lineage>
        <taxon>Eukaryota</taxon>
        <taxon>Fungi</taxon>
        <taxon>Dikarya</taxon>
        <taxon>Ascomycota</taxon>
        <taxon>Pezizomycotina</taxon>
        <taxon>Dothideomycetes</taxon>
        <taxon>Pleosporomycetidae</taxon>
        <taxon>Pleosporales</taxon>
        <taxon>Pleosporales incertae sedis</taxon>
        <taxon>Aaosphaeria</taxon>
    </lineage>
</organism>
<keyword evidence="3" id="KW-1185">Reference proteome</keyword>
<evidence type="ECO:0000313" key="3">
    <source>
        <dbReference type="Proteomes" id="UP000799778"/>
    </source>
</evidence>
<feature type="compositionally biased region" description="Polar residues" evidence="1">
    <location>
        <begin position="31"/>
        <end position="40"/>
    </location>
</feature>
<evidence type="ECO:0000313" key="2">
    <source>
        <dbReference type="EMBL" id="KAF2017315.1"/>
    </source>
</evidence>
<feature type="region of interest" description="Disordered" evidence="1">
    <location>
        <begin position="1"/>
        <end position="46"/>
    </location>
</feature>
<accession>A0A6A5XVI0</accession>
<dbReference type="RefSeq" id="XP_033385654.1">
    <property type="nucleotide sequence ID" value="XM_033525804.1"/>
</dbReference>
<dbReference type="Proteomes" id="UP000799778">
    <property type="component" value="Unassembled WGS sequence"/>
</dbReference>
<reference evidence="2" key="1">
    <citation type="journal article" date="2020" name="Stud. Mycol.">
        <title>101 Dothideomycetes genomes: a test case for predicting lifestyles and emergence of pathogens.</title>
        <authorList>
            <person name="Haridas S."/>
            <person name="Albert R."/>
            <person name="Binder M."/>
            <person name="Bloem J."/>
            <person name="Labutti K."/>
            <person name="Salamov A."/>
            <person name="Andreopoulos B."/>
            <person name="Baker S."/>
            <person name="Barry K."/>
            <person name="Bills G."/>
            <person name="Bluhm B."/>
            <person name="Cannon C."/>
            <person name="Castanera R."/>
            <person name="Culley D."/>
            <person name="Daum C."/>
            <person name="Ezra D."/>
            <person name="Gonzalez J."/>
            <person name="Henrissat B."/>
            <person name="Kuo A."/>
            <person name="Liang C."/>
            <person name="Lipzen A."/>
            <person name="Lutzoni F."/>
            <person name="Magnuson J."/>
            <person name="Mondo S."/>
            <person name="Nolan M."/>
            <person name="Ohm R."/>
            <person name="Pangilinan J."/>
            <person name="Park H.-J."/>
            <person name="Ramirez L."/>
            <person name="Alfaro M."/>
            <person name="Sun H."/>
            <person name="Tritt A."/>
            <person name="Yoshinaga Y."/>
            <person name="Zwiers L.-H."/>
            <person name="Turgeon B."/>
            <person name="Goodwin S."/>
            <person name="Spatafora J."/>
            <person name="Crous P."/>
            <person name="Grigoriev I."/>
        </authorList>
    </citation>
    <scope>NUCLEOTIDE SEQUENCE</scope>
    <source>
        <strain evidence="2">CBS 175.79</strain>
    </source>
</reference>
<protein>
    <submittedName>
        <fullName evidence="2">Uncharacterized protein</fullName>
    </submittedName>
</protein>
<proteinExistence type="predicted"/>
<feature type="compositionally biased region" description="Basic residues" evidence="1">
    <location>
        <begin position="17"/>
        <end position="26"/>
    </location>
</feature>
<dbReference type="AlphaFoldDB" id="A0A6A5XVI0"/>
<gene>
    <name evidence="2" type="ORF">BU24DRAFT_407356</name>
</gene>
<dbReference type="GeneID" id="54283201"/>
<sequence>MSWYEIRKDSNGANQLVRHKGSKPKKRTNEPKTTSNSTSKRISRQGRKVVLVSEVKEREVPIVELPRMREVTIVEPPKMREGMGKVLHQGVDREAEERVRQMLGRLRLLGQDGIRGGESGYVKGSGLAAIDTIRKPSEKRNGTNIASDAYPTVSERAGRSLRTLPPGCTKGLQGVERGLCGGKKSGKIEHCNGYRVETRVPLGYRSPSVESVSEENVDDGI</sequence>
<dbReference type="EMBL" id="ML978068">
    <property type="protein sequence ID" value="KAF2017315.1"/>
    <property type="molecule type" value="Genomic_DNA"/>
</dbReference>